<organism evidence="3 4">
    <name type="scientific">Persicirhabdus sediminis</name>
    <dbReference type="NCBI Taxonomy" id="454144"/>
    <lineage>
        <taxon>Bacteria</taxon>
        <taxon>Pseudomonadati</taxon>
        <taxon>Verrucomicrobiota</taxon>
        <taxon>Verrucomicrobiia</taxon>
        <taxon>Verrucomicrobiales</taxon>
        <taxon>Verrucomicrobiaceae</taxon>
        <taxon>Persicirhabdus</taxon>
    </lineage>
</organism>
<protein>
    <submittedName>
        <fullName evidence="3">Uncharacterized protein</fullName>
    </submittedName>
</protein>
<dbReference type="EMBL" id="JAENIM010000016">
    <property type="protein sequence ID" value="MBK1790120.1"/>
    <property type="molecule type" value="Genomic_DNA"/>
</dbReference>
<keyword evidence="4" id="KW-1185">Reference proteome</keyword>
<evidence type="ECO:0000256" key="1">
    <source>
        <dbReference type="SAM" id="MobiDB-lite"/>
    </source>
</evidence>
<accession>A0A8J7SJE8</accession>
<evidence type="ECO:0000313" key="4">
    <source>
        <dbReference type="Proteomes" id="UP000624703"/>
    </source>
</evidence>
<dbReference type="AlphaFoldDB" id="A0A8J7SJE8"/>
<feature type="chain" id="PRO_5035157336" evidence="2">
    <location>
        <begin position="26"/>
        <end position="412"/>
    </location>
</feature>
<feature type="region of interest" description="Disordered" evidence="1">
    <location>
        <begin position="235"/>
        <end position="260"/>
    </location>
</feature>
<sequence>MKTNFAKLSLLACTFLAAIYQPVQAQANMNNGNGNGNNKNYQNFIREVPVDETLPIAYWETKQQRGTDDAQNPVYEGGTVFELHCIEKNGNGSWMLDHKFIDAVVPSIEYSVYSPDPYNPHPYDPSDLSRGGSEMRTRADLGYSIVIDVEGLVPYTDDDATLVTSNVIKHHEYDKNPPGKKREEVSAIGISQDGSYEDDFTGAVNIAASPQDQADGWEYITVYSIPLKYNGNNGHGNNTGGWDPSNPGNKPPPEGNDPTIDDEIIKNVLLNKLGEEEILNTVTMRVFPMPTAAISGLEATSSYSSVELPQVTVDYNKLYPGSDTYTIIRKDGQPFNPSVENGILVKTVQTDSEPISTSNIIQDLGAYATSGGHWHIEVYHSSPVKSEPELLASERFYIYPRIKVNADINGIQ</sequence>
<reference evidence="3" key="1">
    <citation type="submission" date="2021-01" db="EMBL/GenBank/DDBJ databases">
        <title>Modified the classification status of verrucomicrobia.</title>
        <authorList>
            <person name="Feng X."/>
        </authorList>
    </citation>
    <scope>NUCLEOTIDE SEQUENCE</scope>
    <source>
        <strain evidence="3">_KCTC 22039</strain>
    </source>
</reference>
<feature type="signal peptide" evidence="2">
    <location>
        <begin position="1"/>
        <end position="25"/>
    </location>
</feature>
<name>A0A8J7SJE8_9BACT</name>
<gene>
    <name evidence="3" type="ORF">JIN82_03000</name>
</gene>
<evidence type="ECO:0000313" key="3">
    <source>
        <dbReference type="EMBL" id="MBK1790120.1"/>
    </source>
</evidence>
<comment type="caution">
    <text evidence="3">The sequence shown here is derived from an EMBL/GenBank/DDBJ whole genome shotgun (WGS) entry which is preliminary data.</text>
</comment>
<proteinExistence type="predicted"/>
<evidence type="ECO:0000256" key="2">
    <source>
        <dbReference type="SAM" id="SignalP"/>
    </source>
</evidence>
<keyword evidence="2" id="KW-0732">Signal</keyword>
<dbReference type="Proteomes" id="UP000624703">
    <property type="component" value="Unassembled WGS sequence"/>
</dbReference>
<dbReference type="RefSeq" id="WP_200310159.1">
    <property type="nucleotide sequence ID" value="NZ_JAENIM010000016.1"/>
</dbReference>